<evidence type="ECO:0000313" key="10">
    <source>
        <dbReference type="Proteomes" id="UP000002519"/>
    </source>
</evidence>
<protein>
    <submittedName>
        <fullName evidence="9">2-component regulator, interaction with sigma 54</fullName>
    </submittedName>
</protein>
<dbReference type="PANTHER" id="PTHR32071:SF123">
    <property type="entry name" value="DNA-BINDING TRANSCRIPTIONAL ACTIVATOR HYFR-RELATED"/>
    <property type="match status" value="1"/>
</dbReference>
<proteinExistence type="predicted"/>
<dbReference type="InterPro" id="IPR029016">
    <property type="entry name" value="GAF-like_dom_sf"/>
</dbReference>
<dbReference type="SUPFAM" id="SSF52540">
    <property type="entry name" value="P-loop containing nucleoside triphosphate hydrolases"/>
    <property type="match status" value="1"/>
</dbReference>
<dbReference type="Proteomes" id="UP000002519">
    <property type="component" value="Chromosome"/>
</dbReference>
<dbReference type="SUPFAM" id="SSF55781">
    <property type="entry name" value="GAF domain-like"/>
    <property type="match status" value="1"/>
</dbReference>
<dbReference type="Pfam" id="PF25601">
    <property type="entry name" value="AAA_lid_14"/>
    <property type="match status" value="1"/>
</dbReference>
<evidence type="ECO:0000256" key="7">
    <source>
        <dbReference type="ARBA" id="ARBA00023163"/>
    </source>
</evidence>
<dbReference type="Gene3D" id="1.10.8.60">
    <property type="match status" value="1"/>
</dbReference>
<dbReference type="InterPro" id="IPR002078">
    <property type="entry name" value="Sigma_54_int"/>
</dbReference>
<accession>Q8X455</accession>
<dbReference type="PROSITE" id="PS00675">
    <property type="entry name" value="SIGMA54_INTERACT_1"/>
    <property type="match status" value="1"/>
</dbReference>
<dbReference type="Gene3D" id="3.30.450.40">
    <property type="match status" value="1"/>
</dbReference>
<gene>
    <name evidence="9" type="primary">hyfR</name>
    <name evidence="9" type="ordered locus">Z3751</name>
</gene>
<dbReference type="GO" id="GO:0003677">
    <property type="term" value="F:DNA binding"/>
    <property type="evidence" value="ECO:0007669"/>
    <property type="project" value="UniProtKB-KW"/>
</dbReference>
<evidence type="ECO:0000256" key="3">
    <source>
        <dbReference type="ARBA" id="ARBA00023012"/>
    </source>
</evidence>
<dbReference type="Pfam" id="PF01590">
    <property type="entry name" value="GAF"/>
    <property type="match status" value="1"/>
</dbReference>
<keyword evidence="7" id="KW-0804">Transcription</keyword>
<keyword evidence="6" id="KW-0010">Activator</keyword>
<dbReference type="KEGG" id="ece:Z3751"/>
<dbReference type="InterPro" id="IPR003593">
    <property type="entry name" value="AAA+_ATPase"/>
</dbReference>
<dbReference type="PROSITE" id="PS00676">
    <property type="entry name" value="SIGMA54_INTERACT_2"/>
    <property type="match status" value="1"/>
</dbReference>
<dbReference type="FunFam" id="1.10.8.60:FF:000014">
    <property type="entry name" value="DNA-binding transcriptional regulator NtrC"/>
    <property type="match status" value="1"/>
</dbReference>
<dbReference type="InterPro" id="IPR003018">
    <property type="entry name" value="GAF"/>
</dbReference>
<dbReference type="EMBL" id="AE005174">
    <property type="protein sequence ID" value="AAG57601.1"/>
    <property type="molecule type" value="Genomic_DNA"/>
</dbReference>
<dbReference type="FunFam" id="3.40.50.300:FF:000006">
    <property type="entry name" value="DNA-binding transcriptional regulator NtrC"/>
    <property type="match status" value="1"/>
</dbReference>
<keyword evidence="4" id="KW-0805">Transcription regulation</keyword>
<keyword evidence="1" id="KW-0547">Nucleotide-binding</keyword>
<evidence type="ECO:0000256" key="5">
    <source>
        <dbReference type="ARBA" id="ARBA00023125"/>
    </source>
</evidence>
<evidence type="ECO:0000256" key="4">
    <source>
        <dbReference type="ARBA" id="ARBA00023015"/>
    </source>
</evidence>
<evidence type="ECO:0000256" key="2">
    <source>
        <dbReference type="ARBA" id="ARBA00022840"/>
    </source>
</evidence>
<dbReference type="InterPro" id="IPR058031">
    <property type="entry name" value="AAA_lid_NorR"/>
</dbReference>
<dbReference type="AlphaFoldDB" id="Q8X455"/>
<dbReference type="PROSITE" id="PS50045">
    <property type="entry name" value="SIGMA54_INTERACT_4"/>
    <property type="match status" value="1"/>
</dbReference>
<keyword evidence="3" id="KW-0902">Two-component regulatory system</keyword>
<evidence type="ECO:0000256" key="6">
    <source>
        <dbReference type="ARBA" id="ARBA00023159"/>
    </source>
</evidence>
<name>Q8X455_ECO57</name>
<dbReference type="SMART" id="SM00382">
    <property type="entry name" value="AAA"/>
    <property type="match status" value="1"/>
</dbReference>
<dbReference type="GO" id="GO:0000160">
    <property type="term" value="P:phosphorelay signal transduction system"/>
    <property type="evidence" value="ECO:0007669"/>
    <property type="project" value="UniProtKB-KW"/>
</dbReference>
<evidence type="ECO:0000313" key="9">
    <source>
        <dbReference type="EMBL" id="AAG57601.1"/>
    </source>
</evidence>
<dbReference type="CDD" id="cd00009">
    <property type="entry name" value="AAA"/>
    <property type="match status" value="1"/>
</dbReference>
<evidence type="ECO:0000256" key="1">
    <source>
        <dbReference type="ARBA" id="ARBA00022741"/>
    </source>
</evidence>
<dbReference type="InterPro" id="IPR025943">
    <property type="entry name" value="Sigma_54_int_dom_ATP-bd_2"/>
</dbReference>
<keyword evidence="5" id="KW-0238">DNA-binding</keyword>
<dbReference type="Gene3D" id="3.40.50.300">
    <property type="entry name" value="P-loop containing nucleotide triphosphate hydrolases"/>
    <property type="match status" value="1"/>
</dbReference>
<evidence type="ECO:0000259" key="8">
    <source>
        <dbReference type="PROSITE" id="PS50045"/>
    </source>
</evidence>
<dbReference type="PROSITE" id="PS00688">
    <property type="entry name" value="SIGMA54_INTERACT_3"/>
    <property type="match status" value="1"/>
</dbReference>
<dbReference type="InterPro" id="IPR025662">
    <property type="entry name" value="Sigma_54_int_dom_ATP-bd_1"/>
</dbReference>
<reference evidence="9 10" key="1">
    <citation type="journal article" date="2001" name="Nature">
        <title>Genome sequence of enterohaemorrhagic Escherichia coli O157:H7.</title>
        <authorList>
            <person name="Perna N.T."/>
            <person name="Plunkett G.III."/>
            <person name="Burland V."/>
            <person name="Mau B."/>
            <person name="Glasner J.D."/>
            <person name="Rose D.J."/>
            <person name="Mayhew G.F."/>
            <person name="Evans P.S."/>
            <person name="Gregor J."/>
            <person name="Kirkpatrick H.A."/>
            <person name="Posfai G."/>
            <person name="Hackett J."/>
            <person name="Klink S."/>
            <person name="Boutin A."/>
            <person name="Shao Y."/>
            <person name="Miller L."/>
            <person name="Grotbeck E.J."/>
            <person name="Davis N.W."/>
            <person name="Lim A."/>
            <person name="Dimalanta E."/>
            <person name="Potamousis K."/>
            <person name="Apodaca J."/>
            <person name="Anantharaman T.S."/>
            <person name="Lin J."/>
            <person name="Yen G."/>
            <person name="Schwartz D.C."/>
            <person name="Welch R.A."/>
            <person name="Blattner F.R."/>
        </authorList>
    </citation>
    <scope>NUCLEOTIDE SEQUENCE [LARGE SCALE GENOMIC DNA]</scope>
    <source>
        <strain evidence="10">O157:H7 / EDL933 / ATCC 700927 / EHEC</strain>
    </source>
</reference>
<dbReference type="InterPro" id="IPR027417">
    <property type="entry name" value="P-loop_NTPase"/>
</dbReference>
<feature type="domain" description="Sigma-54 factor interaction" evidence="8">
    <location>
        <begin position="347"/>
        <end position="576"/>
    </location>
</feature>
<dbReference type="PIR" id="E85892">
    <property type="entry name" value="E85892"/>
</dbReference>
<dbReference type="Pfam" id="PF00158">
    <property type="entry name" value="Sigma54_activat"/>
    <property type="match status" value="1"/>
</dbReference>
<dbReference type="GO" id="GO:0005524">
    <property type="term" value="F:ATP binding"/>
    <property type="evidence" value="ECO:0007669"/>
    <property type="project" value="UniProtKB-KW"/>
</dbReference>
<dbReference type="PANTHER" id="PTHR32071">
    <property type="entry name" value="TRANSCRIPTIONAL REGULATORY PROTEIN"/>
    <property type="match status" value="1"/>
</dbReference>
<dbReference type="GO" id="GO:0006355">
    <property type="term" value="P:regulation of DNA-templated transcription"/>
    <property type="evidence" value="ECO:0007669"/>
    <property type="project" value="InterPro"/>
</dbReference>
<organism evidence="9 10">
    <name type="scientific">Escherichia coli O157:H7</name>
    <dbReference type="NCBI Taxonomy" id="83334"/>
    <lineage>
        <taxon>Bacteria</taxon>
        <taxon>Pseudomonadati</taxon>
        <taxon>Pseudomonadota</taxon>
        <taxon>Gammaproteobacteria</taxon>
        <taxon>Enterobacterales</taxon>
        <taxon>Enterobacteriaceae</taxon>
        <taxon>Escherichia</taxon>
    </lineage>
</organism>
<keyword evidence="2" id="KW-0067">ATP-binding</keyword>
<dbReference type="InterPro" id="IPR025944">
    <property type="entry name" value="Sigma_54_int_dom_CS"/>
</dbReference>
<sequence>MAMSDEAMFAPPQGITIEAVNGMLAERLAQKHGKASLLRAFIPLPPPFSPVQLIELHVLKSNFYYRYHDDGSDVTATTEYQGEMVDYSRHAVLLGSSGMAELRFIRTHGSRFTPQDCTLFNWLARIITPVLQSWLNDEEQQVALRLLEKDRDHHRVLVDITNAVLSHLDLDDLIADVAREIHHFFGLASVSMVLGDHRKNEKFSLWCSDLSASHCACLPRNMPGDSVLLTQTLQTRQPTLTHRADDLFLWQRDPLLHLLASNGCESSLLIPLTFGNHTPGALLLAHTSTTLFSEENCQLLQHIADRIAIAVGNADAWRSMTDLQESLQQENHQLSEQLLSNLGVGDIIYQSQAMEDLLQQVDIVAKSDSTVLICGETGTGKEVIARAIHQLSPRRDKPLVKINCAAIPASLLESELFGHDKGAFTGAINTHRGRFEIADGGTLFLDEIGDLPLELQPKLLRVLQEREIERLGGSRTIPVNVRVIAATNRDLWQMVEDRQFRSDLFYRLNVFPLELPPLRDRPEDIPLLAKHFTQKMARHMNRAIDAIPTEALRQLMSWDWPGNVRELENVIERAVLLTRGNSLNLHLNVRQSRLLPTLNEDSALRSSMAQLLHPTTPENDEEERQRIVQVLRETNGIVAGPRGAATRLGMKRTTLLSRNAGVWGSRFARCCNLLLQEYA</sequence>
<dbReference type="SMART" id="SM00065">
    <property type="entry name" value="GAF"/>
    <property type="match status" value="1"/>
</dbReference>